<dbReference type="CDD" id="cd02440">
    <property type="entry name" value="AdoMet_MTases"/>
    <property type="match status" value="1"/>
</dbReference>
<sequence>MSDCLVCGNAGFTTVFQGSDRLYHTTGKQFSVVRCVECGLLRLDPQPPPEELSQYYPDNYWFAPDQSTASRMEEAYRRLVLRDHVQFVSQALKSSTARGPLLDIGCGGGLFLGMMRERGFRVVGLDNSREAAGIAWRRQQVPAVVADTERAPLRAGSLAGLTMFHVMEHLYDPRAYLRAARELLAPDGRLVVQVPNAASWQARLLGSAWNGADVPRHLYDFRDRDLVKILEAAGFEVLRRKYFSLRDNPAGLASSLAPSLDPMARRVRRVAESGSERLVKDLAYFALVVASLPFAAAEAAFHAGSTVMIEARPR</sequence>
<dbReference type="SUPFAM" id="SSF53335">
    <property type="entry name" value="S-adenosyl-L-methionine-dependent methyltransferases"/>
    <property type="match status" value="1"/>
</dbReference>
<dbReference type="KEGG" id="sus:Acid_6301"/>
<name>Q01SZ3_SOLUE</name>
<dbReference type="PANTHER" id="PTHR43861">
    <property type="entry name" value="TRANS-ACONITATE 2-METHYLTRANSFERASE-RELATED"/>
    <property type="match status" value="1"/>
</dbReference>
<dbReference type="GO" id="GO:0032259">
    <property type="term" value="P:methylation"/>
    <property type="evidence" value="ECO:0007669"/>
    <property type="project" value="UniProtKB-KW"/>
</dbReference>
<proteinExistence type="predicted"/>
<dbReference type="GO" id="GO:0008168">
    <property type="term" value="F:methyltransferase activity"/>
    <property type="evidence" value="ECO:0007669"/>
    <property type="project" value="UniProtKB-KW"/>
</dbReference>
<dbReference type="STRING" id="234267.Acid_6301"/>
<keyword evidence="1" id="KW-0489">Methyltransferase</keyword>
<accession>Q01SZ3</accession>
<organism evidence="1">
    <name type="scientific">Solibacter usitatus (strain Ellin6076)</name>
    <dbReference type="NCBI Taxonomy" id="234267"/>
    <lineage>
        <taxon>Bacteria</taxon>
        <taxon>Pseudomonadati</taxon>
        <taxon>Acidobacteriota</taxon>
        <taxon>Terriglobia</taxon>
        <taxon>Bryobacterales</taxon>
        <taxon>Solibacteraceae</taxon>
        <taxon>Candidatus Solibacter</taxon>
    </lineage>
</organism>
<dbReference type="Pfam" id="PF13489">
    <property type="entry name" value="Methyltransf_23"/>
    <property type="match status" value="1"/>
</dbReference>
<dbReference type="FunCoup" id="Q01SZ3">
    <property type="interactions" value="464"/>
</dbReference>
<dbReference type="OrthoDB" id="116060at2"/>
<evidence type="ECO:0000313" key="1">
    <source>
        <dbReference type="EMBL" id="ABJ87227.1"/>
    </source>
</evidence>
<dbReference type="AlphaFoldDB" id="Q01SZ3"/>
<gene>
    <name evidence="1" type="ordered locus">Acid_6301</name>
</gene>
<reference evidence="1" key="1">
    <citation type="submission" date="2006-10" db="EMBL/GenBank/DDBJ databases">
        <title>Complete sequence of Solibacter usitatus Ellin6076.</title>
        <authorList>
            <consortium name="US DOE Joint Genome Institute"/>
            <person name="Copeland A."/>
            <person name="Lucas S."/>
            <person name="Lapidus A."/>
            <person name="Barry K."/>
            <person name="Detter J.C."/>
            <person name="Glavina del Rio T."/>
            <person name="Hammon N."/>
            <person name="Israni S."/>
            <person name="Dalin E."/>
            <person name="Tice H."/>
            <person name="Pitluck S."/>
            <person name="Thompson L.S."/>
            <person name="Brettin T."/>
            <person name="Bruce D."/>
            <person name="Han C."/>
            <person name="Tapia R."/>
            <person name="Gilna P."/>
            <person name="Schmutz J."/>
            <person name="Larimer F."/>
            <person name="Land M."/>
            <person name="Hauser L."/>
            <person name="Kyrpides N."/>
            <person name="Mikhailova N."/>
            <person name="Janssen P.H."/>
            <person name="Kuske C.R."/>
            <person name="Richardson P."/>
        </authorList>
    </citation>
    <scope>NUCLEOTIDE SEQUENCE</scope>
    <source>
        <strain evidence="1">Ellin6076</strain>
    </source>
</reference>
<protein>
    <submittedName>
        <fullName evidence="1">Methyltransferase type 11</fullName>
    </submittedName>
</protein>
<dbReference type="EMBL" id="CP000473">
    <property type="protein sequence ID" value="ABJ87227.1"/>
    <property type="molecule type" value="Genomic_DNA"/>
</dbReference>
<dbReference type="HOGENOM" id="CLU_068669_2_1_0"/>
<dbReference type="InterPro" id="IPR029063">
    <property type="entry name" value="SAM-dependent_MTases_sf"/>
</dbReference>
<dbReference type="eggNOG" id="COG2227">
    <property type="taxonomic scope" value="Bacteria"/>
</dbReference>
<dbReference type="InParanoid" id="Q01SZ3"/>
<keyword evidence="1" id="KW-0808">Transferase</keyword>
<dbReference type="Gene3D" id="3.40.50.150">
    <property type="entry name" value="Vaccinia Virus protein VP39"/>
    <property type="match status" value="1"/>
</dbReference>